<comment type="caution">
    <text evidence="2">The sequence shown here is derived from an EMBL/GenBank/DDBJ whole genome shotgun (WGS) entry which is preliminary data.</text>
</comment>
<dbReference type="InterPro" id="IPR046960">
    <property type="entry name" value="PPR_At4g14850-like_plant"/>
</dbReference>
<dbReference type="GO" id="GO:0003723">
    <property type="term" value="F:RNA binding"/>
    <property type="evidence" value="ECO:0007669"/>
    <property type="project" value="InterPro"/>
</dbReference>
<dbReference type="InterPro" id="IPR011990">
    <property type="entry name" value="TPR-like_helical_dom_sf"/>
</dbReference>
<dbReference type="EMBL" id="JADCNL010000009">
    <property type="protein sequence ID" value="KAG0467068.1"/>
    <property type="molecule type" value="Genomic_DNA"/>
</dbReference>
<evidence type="ECO:0008006" key="4">
    <source>
        <dbReference type="Google" id="ProtNLM"/>
    </source>
</evidence>
<accession>A0A835Q970</accession>
<proteinExistence type="predicted"/>
<dbReference type="PANTHER" id="PTHR47926">
    <property type="entry name" value="PENTATRICOPEPTIDE REPEAT-CONTAINING PROTEIN"/>
    <property type="match status" value="1"/>
</dbReference>
<dbReference type="OrthoDB" id="542523at2759"/>
<feature type="region of interest" description="Disordered" evidence="1">
    <location>
        <begin position="53"/>
        <end position="77"/>
    </location>
</feature>
<evidence type="ECO:0000313" key="2">
    <source>
        <dbReference type="EMBL" id="KAG0467068.1"/>
    </source>
</evidence>
<gene>
    <name evidence="2" type="ORF">HPP92_018648</name>
</gene>
<name>A0A835Q970_VANPL</name>
<protein>
    <recommendedName>
        <fullName evidence="4">Pentatricopeptide repeat-containing protein</fullName>
    </recommendedName>
</protein>
<dbReference type="AlphaFoldDB" id="A0A835Q970"/>
<dbReference type="Proteomes" id="UP000636800">
    <property type="component" value="Unassembled WGS sequence"/>
</dbReference>
<sequence length="104" mass="11848">MVDEGVKIFETMEAHGIQPQREHYGCFIDLMAELGRTHIGGWKWESHGKQLTELEPGDGRGRAMERGQRCKEEKMDERGVKKEAGWSLIEWNGTVLSNASKEMS</sequence>
<keyword evidence="3" id="KW-1185">Reference proteome</keyword>
<dbReference type="GO" id="GO:0009451">
    <property type="term" value="P:RNA modification"/>
    <property type="evidence" value="ECO:0007669"/>
    <property type="project" value="InterPro"/>
</dbReference>
<dbReference type="Gene3D" id="1.25.40.10">
    <property type="entry name" value="Tetratricopeptide repeat domain"/>
    <property type="match status" value="1"/>
</dbReference>
<organism evidence="2 3">
    <name type="scientific">Vanilla planifolia</name>
    <name type="common">Vanilla</name>
    <dbReference type="NCBI Taxonomy" id="51239"/>
    <lineage>
        <taxon>Eukaryota</taxon>
        <taxon>Viridiplantae</taxon>
        <taxon>Streptophyta</taxon>
        <taxon>Embryophyta</taxon>
        <taxon>Tracheophyta</taxon>
        <taxon>Spermatophyta</taxon>
        <taxon>Magnoliopsida</taxon>
        <taxon>Liliopsida</taxon>
        <taxon>Asparagales</taxon>
        <taxon>Orchidaceae</taxon>
        <taxon>Vanilloideae</taxon>
        <taxon>Vanilleae</taxon>
        <taxon>Vanilla</taxon>
    </lineage>
</organism>
<evidence type="ECO:0000313" key="3">
    <source>
        <dbReference type="Proteomes" id="UP000636800"/>
    </source>
</evidence>
<reference evidence="2 3" key="1">
    <citation type="journal article" date="2020" name="Nat. Food">
        <title>A phased Vanilla planifolia genome enables genetic improvement of flavour and production.</title>
        <authorList>
            <person name="Hasing T."/>
            <person name="Tang H."/>
            <person name="Brym M."/>
            <person name="Khazi F."/>
            <person name="Huang T."/>
            <person name="Chambers A.H."/>
        </authorList>
    </citation>
    <scope>NUCLEOTIDE SEQUENCE [LARGE SCALE GENOMIC DNA]</scope>
    <source>
        <tissue evidence="2">Leaf</tissue>
    </source>
</reference>
<evidence type="ECO:0000256" key="1">
    <source>
        <dbReference type="SAM" id="MobiDB-lite"/>
    </source>
</evidence>